<feature type="region of interest" description="Disordered" evidence="1">
    <location>
        <begin position="72"/>
        <end position="128"/>
    </location>
</feature>
<organism evidence="2 3">
    <name type="scientific">Aporhodopirellula rubra</name>
    <dbReference type="NCBI Taxonomy" id="980271"/>
    <lineage>
        <taxon>Bacteria</taxon>
        <taxon>Pseudomonadati</taxon>
        <taxon>Planctomycetota</taxon>
        <taxon>Planctomycetia</taxon>
        <taxon>Pirellulales</taxon>
        <taxon>Pirellulaceae</taxon>
        <taxon>Aporhodopirellula</taxon>
    </lineage>
</organism>
<gene>
    <name evidence="2" type="ORF">FHS27_003861</name>
</gene>
<evidence type="ECO:0000256" key="1">
    <source>
        <dbReference type="SAM" id="MobiDB-lite"/>
    </source>
</evidence>
<sequence>MNWWQHLRKKWDDWCGDHEMEMSIRGHLTRNGYFGHTAKFEAVRLVAVQRPGWLQVYRFEVTARVNPGHVSAETRDADASSTAAVSSTSSSVVEGRNMKRRDMEGRDTGGPDLEGPDLEGPGAEGADPKAEYHRLYGLVREDIRQNRSNVRVFEAESERKELFDRWSDGLICLRGAKGLLNS</sequence>
<dbReference type="RefSeq" id="WP_184306280.1">
    <property type="nucleotide sequence ID" value="NZ_JACHXU010000013.1"/>
</dbReference>
<protein>
    <submittedName>
        <fullName evidence="2">Uncharacterized protein</fullName>
    </submittedName>
</protein>
<feature type="compositionally biased region" description="Low complexity" evidence="1">
    <location>
        <begin position="79"/>
        <end position="94"/>
    </location>
</feature>
<dbReference type="AlphaFoldDB" id="A0A7W5E0M8"/>
<comment type="caution">
    <text evidence="2">The sequence shown here is derived from an EMBL/GenBank/DDBJ whole genome shotgun (WGS) entry which is preliminary data.</text>
</comment>
<dbReference type="EMBL" id="JACHXU010000013">
    <property type="protein sequence ID" value="MBB3208034.1"/>
    <property type="molecule type" value="Genomic_DNA"/>
</dbReference>
<proteinExistence type="predicted"/>
<reference evidence="2 3" key="1">
    <citation type="submission" date="2020-08" db="EMBL/GenBank/DDBJ databases">
        <title>Genomic Encyclopedia of Type Strains, Phase III (KMG-III): the genomes of soil and plant-associated and newly described type strains.</title>
        <authorList>
            <person name="Whitman W."/>
        </authorList>
    </citation>
    <scope>NUCLEOTIDE SEQUENCE [LARGE SCALE GENOMIC DNA]</scope>
    <source>
        <strain evidence="2 3">CECT 8075</strain>
    </source>
</reference>
<accession>A0A7W5E0M8</accession>
<evidence type="ECO:0000313" key="2">
    <source>
        <dbReference type="EMBL" id="MBB3208034.1"/>
    </source>
</evidence>
<keyword evidence="3" id="KW-1185">Reference proteome</keyword>
<dbReference type="Proteomes" id="UP000536179">
    <property type="component" value="Unassembled WGS sequence"/>
</dbReference>
<evidence type="ECO:0000313" key="3">
    <source>
        <dbReference type="Proteomes" id="UP000536179"/>
    </source>
</evidence>
<feature type="compositionally biased region" description="Basic and acidic residues" evidence="1">
    <location>
        <begin position="96"/>
        <end position="109"/>
    </location>
</feature>
<name>A0A7W5E0M8_9BACT</name>